<gene>
    <name evidence="1" type="ORF">METZ01_LOCUS367621</name>
</gene>
<accession>A0A382SZU1</accession>
<dbReference type="EMBL" id="UINC01132442">
    <property type="protein sequence ID" value="SVD14767.1"/>
    <property type="molecule type" value="Genomic_DNA"/>
</dbReference>
<organism evidence="1">
    <name type="scientific">marine metagenome</name>
    <dbReference type="NCBI Taxonomy" id="408172"/>
    <lineage>
        <taxon>unclassified sequences</taxon>
        <taxon>metagenomes</taxon>
        <taxon>ecological metagenomes</taxon>
    </lineage>
</organism>
<protein>
    <submittedName>
        <fullName evidence="1">Uncharacterized protein</fullName>
    </submittedName>
</protein>
<name>A0A382SZU1_9ZZZZ</name>
<proteinExistence type="predicted"/>
<reference evidence="1" key="1">
    <citation type="submission" date="2018-05" db="EMBL/GenBank/DDBJ databases">
        <authorList>
            <person name="Lanie J.A."/>
            <person name="Ng W.-L."/>
            <person name="Kazmierczak K.M."/>
            <person name="Andrzejewski T.M."/>
            <person name="Davidsen T.M."/>
            <person name="Wayne K.J."/>
            <person name="Tettelin H."/>
            <person name="Glass J.I."/>
            <person name="Rusch D."/>
            <person name="Podicherti R."/>
            <person name="Tsui H.-C.T."/>
            <person name="Winkler M.E."/>
        </authorList>
    </citation>
    <scope>NUCLEOTIDE SEQUENCE</scope>
</reference>
<dbReference type="AlphaFoldDB" id="A0A382SZU1"/>
<evidence type="ECO:0000313" key="1">
    <source>
        <dbReference type="EMBL" id="SVD14767.1"/>
    </source>
</evidence>
<sequence length="132" mass="14812">MACGLDIMTHNSIKVQHLRTHTRSYAFPKKLRKGDMSKELKEIWVGIPPGRKCIVKIDNATMHIRIGHSSYMHSIRSKDIQKGSVIEICGSEDMDGIPVTTVSDSDGDSGTFWPNDFGNISRFVEEIEYVGD</sequence>